<gene>
    <name evidence="1" type="primary">NCL1_45509</name>
    <name evidence="1" type="ORF">TNCT_352391</name>
</gene>
<evidence type="ECO:0000313" key="2">
    <source>
        <dbReference type="Proteomes" id="UP000887116"/>
    </source>
</evidence>
<protein>
    <submittedName>
        <fullName evidence="1">Uncharacterized protein</fullName>
    </submittedName>
</protein>
<dbReference type="AlphaFoldDB" id="A0A8X6I0P8"/>
<dbReference type="Proteomes" id="UP000887116">
    <property type="component" value="Unassembled WGS sequence"/>
</dbReference>
<accession>A0A8X6I0P8</accession>
<organism evidence="1 2">
    <name type="scientific">Trichonephila clavata</name>
    <name type="common">Joro spider</name>
    <name type="synonym">Nephila clavata</name>
    <dbReference type="NCBI Taxonomy" id="2740835"/>
    <lineage>
        <taxon>Eukaryota</taxon>
        <taxon>Metazoa</taxon>
        <taxon>Ecdysozoa</taxon>
        <taxon>Arthropoda</taxon>
        <taxon>Chelicerata</taxon>
        <taxon>Arachnida</taxon>
        <taxon>Araneae</taxon>
        <taxon>Araneomorphae</taxon>
        <taxon>Entelegynae</taxon>
        <taxon>Araneoidea</taxon>
        <taxon>Nephilidae</taxon>
        <taxon>Trichonephila</taxon>
    </lineage>
</organism>
<dbReference type="EMBL" id="BMAO01034380">
    <property type="protein sequence ID" value="GFQ96159.1"/>
    <property type="molecule type" value="Genomic_DNA"/>
</dbReference>
<name>A0A8X6I0P8_TRICU</name>
<dbReference type="OrthoDB" id="2013972at2759"/>
<comment type="caution">
    <text evidence="1">The sequence shown here is derived from an EMBL/GenBank/DDBJ whole genome shotgun (WGS) entry which is preliminary data.</text>
</comment>
<keyword evidence="2" id="KW-1185">Reference proteome</keyword>
<proteinExistence type="predicted"/>
<sequence>MRGIHKERTSNLDIPLTLQEDIVALIKPILSEVFNFIHDHDRIFTEEQECSFKFCFNADGTVDRVKTADLLINSEWLDAETSFVLACQYWSSWDVLALFNNIHESAREQILNKYSTWKYPFFKHDKNVVLWTRIFKEGCISESQSKGWRYRYYNWNYASLQSSLLDDLTEEERQYILHDVFENTDWMHIRRFCLSRMSAGHREALLKHFPLKVLRAYLLWPNQRFFMDAVNKVWDRIPGNHFACLLHIIICQKIVELWKDFHYVNLLRQLWHRSPDHLKQYVEGTDIFEILMEILNNSVPCWLHPNDIPEKYLLHDNVWDNAPECDCTIDDIERYH</sequence>
<reference evidence="1" key="1">
    <citation type="submission" date="2020-07" db="EMBL/GenBank/DDBJ databases">
        <title>Multicomponent nature underlies the extraordinary mechanical properties of spider dragline silk.</title>
        <authorList>
            <person name="Kono N."/>
            <person name="Nakamura H."/>
            <person name="Mori M."/>
            <person name="Yoshida Y."/>
            <person name="Ohtoshi R."/>
            <person name="Malay A.D."/>
            <person name="Moran D.A.P."/>
            <person name="Tomita M."/>
            <person name="Numata K."/>
            <person name="Arakawa K."/>
        </authorList>
    </citation>
    <scope>NUCLEOTIDE SEQUENCE</scope>
</reference>
<evidence type="ECO:0000313" key="1">
    <source>
        <dbReference type="EMBL" id="GFQ96159.1"/>
    </source>
</evidence>